<gene>
    <name evidence="3" type="primary">PLEST005976</name>
    <name evidence="3" type="ORF">PLESTB_000398400</name>
</gene>
<dbReference type="PANTHER" id="PTHR12482:SF11">
    <property type="entry name" value="LIPASE YOR059C ISOFORM X1"/>
    <property type="match status" value="1"/>
</dbReference>
<dbReference type="InterPro" id="IPR007751">
    <property type="entry name" value="DUF676_lipase-like"/>
</dbReference>
<dbReference type="Pfam" id="PF05057">
    <property type="entry name" value="DUF676"/>
    <property type="match status" value="1"/>
</dbReference>
<dbReference type="Gene3D" id="3.40.50.1820">
    <property type="entry name" value="alpha/beta hydrolase"/>
    <property type="match status" value="1"/>
</dbReference>
<keyword evidence="4" id="KW-1185">Reference proteome</keyword>
<feature type="region of interest" description="Disordered" evidence="1">
    <location>
        <begin position="149"/>
        <end position="172"/>
    </location>
</feature>
<protein>
    <recommendedName>
        <fullName evidence="2">DUF676 domain-containing protein</fullName>
    </recommendedName>
</protein>
<dbReference type="SUPFAM" id="SSF53474">
    <property type="entry name" value="alpha/beta-Hydrolases"/>
    <property type="match status" value="1"/>
</dbReference>
<organism evidence="3 4">
    <name type="scientific">Pleodorina starrii</name>
    <dbReference type="NCBI Taxonomy" id="330485"/>
    <lineage>
        <taxon>Eukaryota</taxon>
        <taxon>Viridiplantae</taxon>
        <taxon>Chlorophyta</taxon>
        <taxon>core chlorophytes</taxon>
        <taxon>Chlorophyceae</taxon>
        <taxon>CS clade</taxon>
        <taxon>Chlamydomonadales</taxon>
        <taxon>Volvocaceae</taxon>
        <taxon>Pleodorina</taxon>
    </lineage>
</organism>
<dbReference type="InterPro" id="IPR044294">
    <property type="entry name" value="Lipase-like"/>
</dbReference>
<dbReference type="Proteomes" id="UP001165080">
    <property type="component" value="Unassembled WGS sequence"/>
</dbReference>
<evidence type="ECO:0000313" key="3">
    <source>
        <dbReference type="EMBL" id="GLC50604.1"/>
    </source>
</evidence>
<evidence type="ECO:0000313" key="4">
    <source>
        <dbReference type="Proteomes" id="UP001165080"/>
    </source>
</evidence>
<comment type="caution">
    <text evidence="3">The sequence shown here is derived from an EMBL/GenBank/DDBJ whole genome shotgun (WGS) entry which is preliminary data.</text>
</comment>
<feature type="domain" description="DUF676" evidence="2">
    <location>
        <begin position="744"/>
        <end position="932"/>
    </location>
</feature>
<accession>A0A9W6BEE2</accession>
<reference evidence="3 4" key="1">
    <citation type="journal article" date="2023" name="Commun. Biol.">
        <title>Reorganization of the ancestral sex-determining regions during the evolution of trioecy in Pleodorina starrii.</title>
        <authorList>
            <person name="Takahashi K."/>
            <person name="Suzuki S."/>
            <person name="Kawai-Toyooka H."/>
            <person name="Yamamoto K."/>
            <person name="Hamaji T."/>
            <person name="Ootsuki R."/>
            <person name="Yamaguchi H."/>
            <person name="Kawachi M."/>
            <person name="Higashiyama T."/>
            <person name="Nozaki H."/>
        </authorList>
    </citation>
    <scope>NUCLEOTIDE SEQUENCE [LARGE SCALE GENOMIC DNA]</scope>
    <source>
        <strain evidence="3 4">NIES-4479</strain>
    </source>
</reference>
<sequence length="1025" mass="105988">MNGHSGGGGGSSAAANISLPAAAAASGPSHSAKATRGSSGAAGGRVLNGGGEAAAGGSGGGSGGRSVSCSEMESALSRVGLVAVLDLCVALYKFVNVELHSQGWYAVRVRVVPGPEAVCTTTTVLQCQQGLAPGSLAAGSVPSLYQPSAGGSAASGHNGAGGSGGGGGARASTSSVDGGGGCVGDALAAARRQAGWLVEESGCCFRSCVFRIRYCYEEVKLQTAVLSRIFVTNLQGLSSVSVTLEFELMFQEANLENPAAVPDEFQLRTVARESVTLSGLSGGLAEYYGCTFSDEHFGLCSTGLFAGMAGFAPKDLLERHSHRTPDAAADAVGSSWLCHLMGDGSRRESGQHYRSDPNGVAASASGGGASAPGSATPSVSRHTHLGLDAAASSAASSAGGIGSGGGGLRAPFPPHAAVLDFSDQELRKKVIRMLHHVVEAPSIKQGVPQIPSEAERLDRLAAAYEVLAEGHRRSRDRLAAFMRGAPPECFAPQNLDVLRALLASAAAAAGGSAPSLGVMSSGSAAAAAAAAAASLATMSGLLRGAAARASAAAPLARLSHGAGASSGGGAAAAAAAEGGGGGGAAAGAGAAGAGHVAVPSVPVFMSMLRRMPTTAAALQQLDGLLVGLSADSRTDWAVLGWVMRTVPRDLMRHLKLRWEAAQPDVVLPFILWDSAPSRDAIAAKAAAHRQQKLRVPRFRLPAVQPGSLWGSPGEQPVLVVDDSQGIKWLAESDTYFGEGFRPRDEAHVAIFVHGFQGASTDLCLVKAHLMLMYPYLECFSSKTNEGNTHDSLQEMGKRLAAEMAEFLAPFSRSTRRPLKKITLVGHSIGNLILRAALTQPEFAPFKPLLWLYISVCGPHLGFLYGSNAVVDTGLMLLKTIGKGKCLHQLTFSDAPQLTDCYLYRLAHECPLSAFKLVLVVSSPQDRYVPYHSSALTTCPQAERDSRRGRCYSEMLRALTAGVGSGTHLFRLGVDFSLRSKSFSFSKLVGRTAHIEFIESQLYVGLLMWGLVHRYTMLAPAPHSWL</sequence>
<proteinExistence type="predicted"/>
<feature type="region of interest" description="Disordered" evidence="1">
    <location>
        <begin position="347"/>
        <end position="381"/>
    </location>
</feature>
<feature type="compositionally biased region" description="Low complexity" evidence="1">
    <location>
        <begin position="371"/>
        <end position="380"/>
    </location>
</feature>
<feature type="compositionally biased region" description="Gly residues" evidence="1">
    <location>
        <begin position="158"/>
        <end position="169"/>
    </location>
</feature>
<evidence type="ECO:0000256" key="1">
    <source>
        <dbReference type="SAM" id="MobiDB-lite"/>
    </source>
</evidence>
<evidence type="ECO:0000259" key="2">
    <source>
        <dbReference type="Pfam" id="PF05057"/>
    </source>
</evidence>
<dbReference type="PANTHER" id="PTHR12482">
    <property type="entry name" value="LIPASE ROG1-RELATED-RELATED"/>
    <property type="match status" value="1"/>
</dbReference>
<dbReference type="AlphaFoldDB" id="A0A9W6BEE2"/>
<name>A0A9W6BEE2_9CHLO</name>
<dbReference type="InterPro" id="IPR029058">
    <property type="entry name" value="AB_hydrolase_fold"/>
</dbReference>
<dbReference type="EMBL" id="BRXU01000003">
    <property type="protein sequence ID" value="GLC50604.1"/>
    <property type="molecule type" value="Genomic_DNA"/>
</dbReference>